<name>A0ABU3VPE5_9EURY</name>
<dbReference type="EMBL" id="JAWDKC010000011">
    <property type="protein sequence ID" value="MDV0445026.1"/>
    <property type="molecule type" value="Genomic_DNA"/>
</dbReference>
<reference evidence="1 2" key="1">
    <citation type="submission" date="2023-06" db="EMBL/GenBank/DDBJ databases">
        <title>Genome sequence of Methanimicrococcus sp. At1.</title>
        <authorList>
            <person name="Protasov E."/>
            <person name="Platt K."/>
            <person name="Poehlein A."/>
            <person name="Daniel R."/>
            <person name="Brune A."/>
        </authorList>
    </citation>
    <scope>NUCLEOTIDE SEQUENCE [LARGE SCALE GENOMIC DNA]</scope>
    <source>
        <strain evidence="1 2">At1</strain>
    </source>
</reference>
<dbReference type="RefSeq" id="WP_318785434.1">
    <property type="nucleotide sequence ID" value="NZ_JAWDKC010000011.1"/>
</dbReference>
<evidence type="ECO:0000313" key="2">
    <source>
        <dbReference type="Proteomes" id="UP001272052"/>
    </source>
</evidence>
<dbReference type="Proteomes" id="UP001272052">
    <property type="component" value="Unassembled WGS sequence"/>
</dbReference>
<gene>
    <name evidence="1" type="ORF">MmiAt1_05810</name>
</gene>
<proteinExistence type="predicted"/>
<evidence type="ECO:0000313" key="1">
    <source>
        <dbReference type="EMBL" id="MDV0445026.1"/>
    </source>
</evidence>
<comment type="caution">
    <text evidence="1">The sequence shown here is derived from an EMBL/GenBank/DDBJ whole genome shotgun (WGS) entry which is preliminary data.</text>
</comment>
<sequence>MELNEKYPDVKLLNPDGSILDIYTERYLMLGLRFYDLFKHDLKNHQNAVFMALDLYKLKRDEKYLDMIEEASQKSMEYIDIIKAIEPFVYNGGKPGFYSFYACMEGIIENYPDREFEIIGDDVVVFADAALPKLFDLLIQVTLGQEKEKHKLAFIISEFQENGLNKCNIEVVIHDMQISARTIETILNDDTHSVTGDMPSLTFYIAKMILYRYSGDLKLSRSGPNETRLTVSFLKEDNPASIWSD</sequence>
<keyword evidence="2" id="KW-1185">Reference proteome</keyword>
<accession>A0ABU3VPE5</accession>
<protein>
    <submittedName>
        <fullName evidence="1">Uncharacterized protein</fullName>
    </submittedName>
</protein>
<organism evidence="1 2">
    <name type="scientific">Methanimicrococcus hacksteinii</name>
    <dbReference type="NCBI Taxonomy" id="3028293"/>
    <lineage>
        <taxon>Archaea</taxon>
        <taxon>Methanobacteriati</taxon>
        <taxon>Methanobacteriota</taxon>
        <taxon>Stenosarchaea group</taxon>
        <taxon>Methanomicrobia</taxon>
        <taxon>Methanosarcinales</taxon>
        <taxon>Methanosarcinaceae</taxon>
        <taxon>Methanimicrococcus</taxon>
    </lineage>
</organism>